<protein>
    <submittedName>
        <fullName evidence="1">Uncharacterized protein</fullName>
    </submittedName>
</protein>
<evidence type="ECO:0000313" key="2">
    <source>
        <dbReference type="Proteomes" id="UP000324800"/>
    </source>
</evidence>
<dbReference type="AlphaFoldDB" id="A0A5J4UPL7"/>
<comment type="caution">
    <text evidence="1">The sequence shown here is derived from an EMBL/GenBank/DDBJ whole genome shotgun (WGS) entry which is preliminary data.</text>
</comment>
<evidence type="ECO:0000313" key="1">
    <source>
        <dbReference type="EMBL" id="KAA6372388.1"/>
    </source>
</evidence>
<dbReference type="EMBL" id="SNRW01013636">
    <property type="protein sequence ID" value="KAA6372388.1"/>
    <property type="molecule type" value="Genomic_DNA"/>
</dbReference>
<reference evidence="1 2" key="1">
    <citation type="submission" date="2019-03" db="EMBL/GenBank/DDBJ databases">
        <title>Single cell metagenomics reveals metabolic interactions within the superorganism composed of flagellate Streblomastix strix and complex community of Bacteroidetes bacteria on its surface.</title>
        <authorList>
            <person name="Treitli S.C."/>
            <person name="Kolisko M."/>
            <person name="Husnik F."/>
            <person name="Keeling P."/>
            <person name="Hampl V."/>
        </authorList>
    </citation>
    <scope>NUCLEOTIDE SEQUENCE [LARGE SCALE GENOMIC DNA]</scope>
    <source>
        <strain evidence="1">ST1C</strain>
    </source>
</reference>
<sequence>MSKLLHSLIKLCDYKNSIHFNYGHDLQSIRIRSSSSGCLKWIQRYGDASAQFELVSVENAGAFVIQFGTAGGHDEEQDQEMYNGLYRNQLIKHMMAISKIKQTEPQECH</sequence>
<name>A0A5J4UPL7_9EUKA</name>
<accession>A0A5J4UPL7</accession>
<proteinExistence type="predicted"/>
<gene>
    <name evidence="1" type="ORF">EZS28_032085</name>
</gene>
<organism evidence="1 2">
    <name type="scientific">Streblomastix strix</name>
    <dbReference type="NCBI Taxonomy" id="222440"/>
    <lineage>
        <taxon>Eukaryota</taxon>
        <taxon>Metamonada</taxon>
        <taxon>Preaxostyla</taxon>
        <taxon>Oxymonadida</taxon>
        <taxon>Streblomastigidae</taxon>
        <taxon>Streblomastix</taxon>
    </lineage>
</organism>
<dbReference type="Proteomes" id="UP000324800">
    <property type="component" value="Unassembled WGS sequence"/>
</dbReference>